<dbReference type="GeneID" id="103520496"/>
<protein>
    <submittedName>
        <fullName evidence="2">Uncharacterized protein LOC103520496</fullName>
    </submittedName>
</protein>
<evidence type="ECO:0000313" key="1">
    <source>
        <dbReference type="Proteomes" id="UP000079169"/>
    </source>
</evidence>
<sequence length="194" mass="22740">MTALDVERKLLPLHDSNGLTWYQFEHLVSCLQEDLRYAEMRFHHCVQEIRRRNEVLYCTRDTLKVLKDLTDKYADGVTKLNAYGGIIRERLVQVESVLTKLEQLDYTPSKCINKERQQMCEKMAKFNDEFLKDVKSMNEVKLVLKLLDDQMIKIYGIEHVKSGLNTMINLLSFLAKAIDHLEGETKQLMKKTNI</sequence>
<dbReference type="PaxDb" id="121845-A0A1S3DMA8"/>
<proteinExistence type="predicted"/>
<organism evidence="1 2">
    <name type="scientific">Diaphorina citri</name>
    <name type="common">Asian citrus psyllid</name>
    <dbReference type="NCBI Taxonomy" id="121845"/>
    <lineage>
        <taxon>Eukaryota</taxon>
        <taxon>Metazoa</taxon>
        <taxon>Ecdysozoa</taxon>
        <taxon>Arthropoda</taxon>
        <taxon>Hexapoda</taxon>
        <taxon>Insecta</taxon>
        <taxon>Pterygota</taxon>
        <taxon>Neoptera</taxon>
        <taxon>Paraneoptera</taxon>
        <taxon>Hemiptera</taxon>
        <taxon>Sternorrhyncha</taxon>
        <taxon>Psylloidea</taxon>
        <taxon>Psyllidae</taxon>
        <taxon>Diaphorininae</taxon>
        <taxon>Diaphorina</taxon>
    </lineage>
</organism>
<evidence type="ECO:0000313" key="2">
    <source>
        <dbReference type="RefSeq" id="XP_008483843.1"/>
    </source>
</evidence>
<accession>A0A1S3DMA8</accession>
<keyword evidence="1" id="KW-1185">Reference proteome</keyword>
<reference evidence="2" key="1">
    <citation type="submission" date="2025-08" db="UniProtKB">
        <authorList>
            <consortium name="RefSeq"/>
        </authorList>
    </citation>
    <scope>IDENTIFICATION</scope>
</reference>
<name>A0A1S3DMA8_DIACI</name>
<dbReference type="RefSeq" id="XP_008483843.1">
    <property type="nucleotide sequence ID" value="XM_008485621.3"/>
</dbReference>
<dbReference type="KEGG" id="dci:103520496"/>
<dbReference type="AlphaFoldDB" id="A0A1S3DMA8"/>
<gene>
    <name evidence="2" type="primary">LOC103520496</name>
</gene>
<dbReference type="Proteomes" id="UP000079169">
    <property type="component" value="Unplaced"/>
</dbReference>